<dbReference type="EMBL" id="CP159373">
    <property type="protein sequence ID" value="XCN74951.1"/>
    <property type="molecule type" value="Genomic_DNA"/>
</dbReference>
<evidence type="ECO:0000313" key="2">
    <source>
        <dbReference type="EMBL" id="XCN74951.1"/>
    </source>
</evidence>
<gene>
    <name evidence="2" type="ORF">Q3M24_09485</name>
</gene>
<dbReference type="AlphaFoldDB" id="A0AAU8M0D4"/>
<proteinExistence type="predicted"/>
<dbReference type="InterPro" id="IPR002477">
    <property type="entry name" value="Peptidoglycan-bd-like"/>
</dbReference>
<reference evidence="2" key="1">
    <citation type="journal article" date="2024" name="Syst. Appl. Microbiol.">
        <title>First single-strain enrichments of Electrothrix cable bacteria, description of E. aestuarii sp. nov. and E. rattekaaiensis sp. nov., and proposal of a cable bacteria taxonomy following the rules of the SeqCode.</title>
        <authorList>
            <person name="Plum-Jensen L.E."/>
            <person name="Schramm A."/>
            <person name="Marshall I.P.G."/>
        </authorList>
    </citation>
    <scope>NUCLEOTIDE SEQUENCE</scope>
    <source>
        <strain evidence="2">Rat1</strain>
    </source>
</reference>
<accession>A0AAU8M0D4</accession>
<dbReference type="InterPro" id="IPR036366">
    <property type="entry name" value="PGBDSf"/>
</dbReference>
<dbReference type="Gene3D" id="1.10.101.10">
    <property type="entry name" value="PGBD-like superfamily/PGBD"/>
    <property type="match status" value="1"/>
</dbReference>
<evidence type="ECO:0000259" key="1">
    <source>
        <dbReference type="Pfam" id="PF01471"/>
    </source>
</evidence>
<reference evidence="2" key="2">
    <citation type="submission" date="2024-06" db="EMBL/GenBank/DDBJ databases">
        <authorList>
            <person name="Plum-Jensen L.E."/>
            <person name="Schramm A."/>
            <person name="Marshall I.P.G."/>
        </authorList>
    </citation>
    <scope>NUCLEOTIDE SEQUENCE</scope>
    <source>
        <strain evidence="2">Rat1</strain>
    </source>
</reference>
<feature type="domain" description="Peptidoglycan binding-like" evidence="1">
    <location>
        <begin position="129"/>
        <end position="181"/>
    </location>
</feature>
<dbReference type="SUPFAM" id="SSF47090">
    <property type="entry name" value="PGBD-like"/>
    <property type="match status" value="1"/>
</dbReference>
<dbReference type="KEGG" id="eaj:Q3M24_09485"/>
<sequence>MTTNFSPFNMWSEKLSEIDFAQKNDSRNYRELKIPQTAKKISEWGDCSKGVNKYGQCNYDESEKVTINQQVFPNAEAGYAVWAGSRYADHPDGPWYVDFFYGESFIKGRTNYYPVRLVRDGQVEDAMIIKEIQKALMSYGFNPGPVDGNYSKQTEQALRAFQRAAGLPEGGGMTIETREALGFY</sequence>
<protein>
    <submittedName>
        <fullName evidence="2">Peptidoglycan-binding protein</fullName>
    </submittedName>
</protein>
<dbReference type="Pfam" id="PF01471">
    <property type="entry name" value="PG_binding_1"/>
    <property type="match status" value="1"/>
</dbReference>
<organism evidence="2">
    <name type="scientific">Candidatus Electrothrix aestuarii</name>
    <dbReference type="NCBI Taxonomy" id="3062594"/>
    <lineage>
        <taxon>Bacteria</taxon>
        <taxon>Pseudomonadati</taxon>
        <taxon>Thermodesulfobacteriota</taxon>
        <taxon>Desulfobulbia</taxon>
        <taxon>Desulfobulbales</taxon>
        <taxon>Desulfobulbaceae</taxon>
        <taxon>Candidatus Electrothrix</taxon>
    </lineage>
</organism>
<name>A0AAU8M0D4_9BACT</name>
<dbReference type="InterPro" id="IPR036365">
    <property type="entry name" value="PGBD-like_sf"/>
</dbReference>